<organism evidence="9 10">
    <name type="scientific">Fusarium falciforme</name>
    <dbReference type="NCBI Taxonomy" id="195108"/>
    <lineage>
        <taxon>Eukaryota</taxon>
        <taxon>Fungi</taxon>
        <taxon>Dikarya</taxon>
        <taxon>Ascomycota</taxon>
        <taxon>Pezizomycotina</taxon>
        <taxon>Sordariomycetes</taxon>
        <taxon>Hypocreomycetidae</taxon>
        <taxon>Hypocreales</taxon>
        <taxon>Nectriaceae</taxon>
        <taxon>Fusarium</taxon>
        <taxon>Fusarium solani species complex</taxon>
    </lineage>
</organism>
<dbReference type="PANTHER" id="PTHR23501">
    <property type="entry name" value="MAJOR FACILITATOR SUPERFAMILY"/>
    <property type="match status" value="1"/>
</dbReference>
<evidence type="ECO:0000256" key="4">
    <source>
        <dbReference type="ARBA" id="ARBA00022692"/>
    </source>
</evidence>
<evidence type="ECO:0000313" key="10">
    <source>
        <dbReference type="Proteomes" id="UP001152087"/>
    </source>
</evidence>
<evidence type="ECO:0000256" key="3">
    <source>
        <dbReference type="ARBA" id="ARBA00022448"/>
    </source>
</evidence>
<dbReference type="GO" id="GO:0005774">
    <property type="term" value="C:vacuolar membrane"/>
    <property type="evidence" value="ECO:0007669"/>
    <property type="project" value="TreeGrafter"/>
</dbReference>
<sequence length="444" mass="48432">MVPNPNDEGVGPDSDQKINVSAMAINEDSEPQEERLPGVVHMEAFKDQITTAERYMLFSSISALAAKLSDLIGRLPLFLIVALFYVVGTVVETCATQVQHFAAGALLYQIGYTCTLIVLEIIIADITSIRSRVIFVLLPNTPYIINTWISGNVTSAVFGITTWKWGIGMWCIIYPVCLIPFVTIMAIVGRRASKAIPHEIEYTPSNGNTRLQMFADVFQKLDVVGVFLLTATLSLTLIPLTLAGGESKKWQTAGIITPLVLGLLIIPVFAVWERTTAHPMMPKYLLRERGVWAALCVAIFMSFSWCTQSDFLYTVLIVGFDFNIADSTRIASVYSFCAIVGGLSLGLIIKKVRRLKPFIIGGISLWLIAYGLLFHYRGGTDTSAKAGVIAGQVLLGLTGGFFSYPNMAAAQAFTKHEDIAVITSIMLTMNNVRVALDNAVSGAI</sequence>
<feature type="transmembrane region" description="Helical" evidence="8">
    <location>
        <begin position="388"/>
        <end position="405"/>
    </location>
</feature>
<comment type="subcellular location">
    <subcellularLocation>
        <location evidence="1">Endomembrane system</location>
        <topology evidence="1">Multi-pass membrane protein</topology>
    </subcellularLocation>
</comment>
<keyword evidence="6" id="KW-0406">Ion transport</keyword>
<evidence type="ECO:0000256" key="6">
    <source>
        <dbReference type="ARBA" id="ARBA00023065"/>
    </source>
</evidence>
<dbReference type="GO" id="GO:0005886">
    <property type="term" value="C:plasma membrane"/>
    <property type="evidence" value="ECO:0007669"/>
    <property type="project" value="TreeGrafter"/>
</dbReference>
<dbReference type="Pfam" id="PF06609">
    <property type="entry name" value="TRI12"/>
    <property type="match status" value="1"/>
</dbReference>
<dbReference type="GO" id="GO:0015343">
    <property type="term" value="F:siderophore-iron transmembrane transporter activity"/>
    <property type="evidence" value="ECO:0007669"/>
    <property type="project" value="TreeGrafter"/>
</dbReference>
<evidence type="ECO:0000256" key="8">
    <source>
        <dbReference type="SAM" id="Phobius"/>
    </source>
</evidence>
<feature type="transmembrane region" description="Helical" evidence="8">
    <location>
        <begin position="167"/>
        <end position="188"/>
    </location>
</feature>
<feature type="transmembrane region" description="Helical" evidence="8">
    <location>
        <begin position="71"/>
        <end position="91"/>
    </location>
</feature>
<feature type="transmembrane region" description="Helical" evidence="8">
    <location>
        <begin position="103"/>
        <end position="123"/>
    </location>
</feature>
<dbReference type="GO" id="GO:0005768">
    <property type="term" value="C:endosome"/>
    <property type="evidence" value="ECO:0007669"/>
    <property type="project" value="TreeGrafter"/>
</dbReference>
<comment type="similarity">
    <text evidence="2">Belongs to the major facilitator superfamily.</text>
</comment>
<feature type="transmembrane region" description="Helical" evidence="8">
    <location>
        <begin position="330"/>
        <end position="349"/>
    </location>
</feature>
<dbReference type="AlphaFoldDB" id="A0A9W8QUA2"/>
<dbReference type="PANTHER" id="PTHR23501:SF92">
    <property type="entry name" value="GLUTATHIONE EXCHANGER 1-RELATED"/>
    <property type="match status" value="1"/>
</dbReference>
<dbReference type="InterPro" id="IPR036259">
    <property type="entry name" value="MFS_trans_sf"/>
</dbReference>
<keyword evidence="7 8" id="KW-0472">Membrane</keyword>
<dbReference type="Gene3D" id="1.20.1250.20">
    <property type="entry name" value="MFS general substrate transporter like domains"/>
    <property type="match status" value="2"/>
</dbReference>
<keyword evidence="5 8" id="KW-1133">Transmembrane helix</keyword>
<dbReference type="InterPro" id="IPR010573">
    <property type="entry name" value="MFS_Str1/Tri12-like"/>
</dbReference>
<feature type="transmembrane region" description="Helical" evidence="8">
    <location>
        <begin position="223"/>
        <end position="244"/>
    </location>
</feature>
<feature type="transmembrane region" description="Helical" evidence="8">
    <location>
        <begin position="250"/>
        <end position="272"/>
    </location>
</feature>
<dbReference type="EMBL" id="JAOQAV010000078">
    <property type="protein sequence ID" value="KAJ4178292.1"/>
    <property type="molecule type" value="Genomic_DNA"/>
</dbReference>
<evidence type="ECO:0000256" key="2">
    <source>
        <dbReference type="ARBA" id="ARBA00008335"/>
    </source>
</evidence>
<proteinExistence type="inferred from homology"/>
<comment type="caution">
    <text evidence="9">The sequence shown here is derived from an EMBL/GenBank/DDBJ whole genome shotgun (WGS) entry which is preliminary data.</text>
</comment>
<keyword evidence="3" id="KW-0813">Transport</keyword>
<gene>
    <name evidence="9" type="primary">SIT1_3</name>
    <name evidence="9" type="ORF">NW755_013304</name>
</gene>
<evidence type="ECO:0000256" key="5">
    <source>
        <dbReference type="ARBA" id="ARBA00022989"/>
    </source>
</evidence>
<keyword evidence="10" id="KW-1185">Reference proteome</keyword>
<reference evidence="9" key="1">
    <citation type="submission" date="2022-09" db="EMBL/GenBank/DDBJ databases">
        <title>Fusarium specimens isolated from Avocado Roots.</title>
        <authorList>
            <person name="Stajich J."/>
            <person name="Roper C."/>
            <person name="Heimlech-Rivalta G."/>
        </authorList>
    </citation>
    <scope>NUCLEOTIDE SEQUENCE</scope>
    <source>
        <strain evidence="9">A02</strain>
    </source>
</reference>
<evidence type="ECO:0000256" key="1">
    <source>
        <dbReference type="ARBA" id="ARBA00004127"/>
    </source>
</evidence>
<name>A0A9W8QUA2_9HYPO</name>
<dbReference type="Proteomes" id="UP001152087">
    <property type="component" value="Unassembled WGS sequence"/>
</dbReference>
<evidence type="ECO:0000313" key="9">
    <source>
        <dbReference type="EMBL" id="KAJ4178292.1"/>
    </source>
</evidence>
<keyword evidence="4 8" id="KW-0812">Transmembrane</keyword>
<accession>A0A9W8QUA2</accession>
<evidence type="ECO:0000256" key="7">
    <source>
        <dbReference type="ARBA" id="ARBA00023136"/>
    </source>
</evidence>
<feature type="transmembrane region" description="Helical" evidence="8">
    <location>
        <begin position="358"/>
        <end position="376"/>
    </location>
</feature>
<protein>
    <submittedName>
        <fullName evidence="9">Ferrioxamine B transporter</fullName>
    </submittedName>
</protein>
<dbReference type="SUPFAM" id="SSF103473">
    <property type="entry name" value="MFS general substrate transporter"/>
    <property type="match status" value="1"/>
</dbReference>
<feature type="transmembrane region" description="Helical" evidence="8">
    <location>
        <begin position="292"/>
        <end position="318"/>
    </location>
</feature>